<gene>
    <name evidence="2" type="ORF">OMAR00294_LOCUS2641</name>
</gene>
<dbReference type="PROSITE" id="PS50092">
    <property type="entry name" value="TSP1"/>
    <property type="match status" value="2"/>
</dbReference>
<evidence type="ECO:0000256" key="1">
    <source>
        <dbReference type="SAM" id="MobiDB-lite"/>
    </source>
</evidence>
<name>A0A7S4GQ86_OXYMA</name>
<feature type="compositionally biased region" description="Low complexity" evidence="1">
    <location>
        <begin position="122"/>
        <end position="136"/>
    </location>
</feature>
<feature type="region of interest" description="Disordered" evidence="1">
    <location>
        <begin position="500"/>
        <end position="553"/>
    </location>
</feature>
<dbReference type="Gene3D" id="2.60.20.10">
    <property type="entry name" value="Crystallins"/>
    <property type="match status" value="1"/>
</dbReference>
<dbReference type="InterPro" id="IPR036383">
    <property type="entry name" value="TSP1_rpt_sf"/>
</dbReference>
<accession>A0A7S4GQ86</accession>
<evidence type="ECO:0000313" key="2">
    <source>
        <dbReference type="EMBL" id="CAE0843636.1"/>
    </source>
</evidence>
<feature type="compositionally biased region" description="Acidic residues" evidence="1">
    <location>
        <begin position="508"/>
        <end position="517"/>
    </location>
</feature>
<dbReference type="Pfam" id="PF19030">
    <property type="entry name" value="TSP1_ADAMTS"/>
    <property type="match status" value="1"/>
</dbReference>
<organism evidence="2">
    <name type="scientific">Oxyrrhis marina</name>
    <name type="common">Dinoflagellate</name>
    <dbReference type="NCBI Taxonomy" id="2969"/>
    <lineage>
        <taxon>Eukaryota</taxon>
        <taxon>Sar</taxon>
        <taxon>Alveolata</taxon>
        <taxon>Dinophyceae</taxon>
        <taxon>Oxyrrhinales</taxon>
        <taxon>Oxyrrhinaceae</taxon>
        <taxon>Oxyrrhis</taxon>
    </lineage>
</organism>
<protein>
    <submittedName>
        <fullName evidence="2">Uncharacterized protein</fullName>
    </submittedName>
</protein>
<proteinExistence type="predicted"/>
<feature type="region of interest" description="Disordered" evidence="1">
    <location>
        <begin position="105"/>
        <end position="138"/>
    </location>
</feature>
<sequence length="553" mass="58959">MRVALALIALSEGRGLRHGRSVDVDLSGQVWIPIQPDPADTFYYNPIAGVSVRTLPVGARATRVQLELIAGSSHLIRHEDDSLIGNTTTSSPVVPVIVNTTTAAAAPGASPAPASAPPGPTQAPAATTAASSQAPAGVTASPTLVPDALRHSCVPHCLWNCTEPVCEQNCKPDCAVPSCQTQCPKRQASAFVGCKVRCGEPNCAMYCPPDPCMGSKSLNCVTPKCTTRCERPKCSVDCGHSHFGCKTVCPPPSCRWKCAKPTCPKPVCTMSCEVAPRCQATAMSVAPPAHDETIVGRKVAVAAEPEWKAEAWGPCSTRCGEGTQTRSVQCTAGEDSYCSGPRPVSVKSCVDYQHCRYNVGPWSLCSERCSKGTRTRSVDCEGRQCLGDKPASEEVCHGRAPTCQECTVTLWGGRRFAGWKKSFEPGNYSAAELEYRGVKCDDISSLEVVGDFCKLLAFEFGDFNEEHPGWKAEFRMGKHDTEAFAPHGARNNDMSSFKLIRLPQPREQEEEDADDSEAGTVDSASPFKALDGSASVGPRIGAPSAPRMSEDSE</sequence>
<reference evidence="2" key="1">
    <citation type="submission" date="2021-01" db="EMBL/GenBank/DDBJ databases">
        <authorList>
            <person name="Corre E."/>
            <person name="Pelletier E."/>
            <person name="Niang G."/>
            <person name="Scheremetjew M."/>
            <person name="Finn R."/>
            <person name="Kale V."/>
            <person name="Holt S."/>
            <person name="Cochrane G."/>
            <person name="Meng A."/>
            <person name="Brown T."/>
            <person name="Cohen L."/>
        </authorList>
    </citation>
    <scope>NUCLEOTIDE SEQUENCE</scope>
    <source>
        <strain evidence="2">LB1974</strain>
    </source>
</reference>
<dbReference type="AlphaFoldDB" id="A0A7S4GQ86"/>
<dbReference type="InterPro" id="IPR000884">
    <property type="entry name" value="TSP1_rpt"/>
</dbReference>
<dbReference type="EMBL" id="HBJB01003229">
    <property type="protein sequence ID" value="CAE0843636.1"/>
    <property type="molecule type" value="Transcribed_RNA"/>
</dbReference>
<dbReference type="Gene3D" id="2.20.100.10">
    <property type="entry name" value="Thrombospondin type-1 (TSP1) repeat"/>
    <property type="match status" value="1"/>
</dbReference>
<dbReference type="SUPFAM" id="SSF82895">
    <property type="entry name" value="TSP-1 type 1 repeat"/>
    <property type="match status" value="2"/>
</dbReference>